<evidence type="ECO:0000256" key="5">
    <source>
        <dbReference type="ARBA" id="ARBA00023284"/>
    </source>
</evidence>
<dbReference type="AlphaFoldDB" id="A0A7D4CG87"/>
<keyword evidence="9" id="KW-1185">Reference proteome</keyword>
<gene>
    <name evidence="8" type="primary">resA</name>
    <name evidence="8" type="ORF">GXN76_10115</name>
</gene>
<dbReference type="EMBL" id="CP048104">
    <property type="protein sequence ID" value="QKG84794.1"/>
    <property type="molecule type" value="Genomic_DNA"/>
</dbReference>
<dbReference type="PANTHER" id="PTHR42852">
    <property type="entry name" value="THIOL:DISULFIDE INTERCHANGE PROTEIN DSBE"/>
    <property type="match status" value="1"/>
</dbReference>
<evidence type="ECO:0000313" key="9">
    <source>
        <dbReference type="Proteomes" id="UP000503088"/>
    </source>
</evidence>
<dbReference type="InterPro" id="IPR036249">
    <property type="entry name" value="Thioredoxin-like_sf"/>
</dbReference>
<dbReference type="KEGG" id="kpul:GXN76_10115"/>
<proteinExistence type="predicted"/>
<protein>
    <submittedName>
        <fullName evidence="8">Thiol-disulfide oxidoreductase ResA</fullName>
    </submittedName>
</protein>
<evidence type="ECO:0000256" key="2">
    <source>
        <dbReference type="ARBA" id="ARBA00022748"/>
    </source>
</evidence>
<dbReference type="GO" id="GO:0030313">
    <property type="term" value="C:cell envelope"/>
    <property type="evidence" value="ECO:0007669"/>
    <property type="project" value="UniProtKB-SubCell"/>
</dbReference>
<dbReference type="Gene3D" id="3.40.30.10">
    <property type="entry name" value="Glutaredoxin"/>
    <property type="match status" value="1"/>
</dbReference>
<keyword evidence="5" id="KW-0676">Redox-active center</keyword>
<dbReference type="Pfam" id="PF08534">
    <property type="entry name" value="Redoxin"/>
    <property type="match status" value="1"/>
</dbReference>
<evidence type="ECO:0000256" key="6">
    <source>
        <dbReference type="SAM" id="Phobius"/>
    </source>
</evidence>
<accession>A0A7D4CG87</accession>
<name>A0A7D4CG87_9BACL</name>
<keyword evidence="6" id="KW-0472">Membrane</keyword>
<feature type="domain" description="Thioredoxin" evidence="7">
    <location>
        <begin position="37"/>
        <end position="175"/>
    </location>
</feature>
<evidence type="ECO:0000256" key="1">
    <source>
        <dbReference type="ARBA" id="ARBA00004196"/>
    </source>
</evidence>
<sequence length="176" mass="20188">MNKRTRYWVRRILLLLMASMVAFALYQTLNDEKDTGPQQGQPAPNFKLETLDGDSLELSDLQGKAVLINFWATWCKPCRTEMPDIQKVYEQYRDEGFEVVAVNIAENPVSVKGFARQLELDFPIVLDRDRKVTKQYNIGPLPTSLFIAKDGKVVRKQTGQMSEKQIEGYVREALSK</sequence>
<keyword evidence="3" id="KW-0735">Signal-anchor</keyword>
<evidence type="ECO:0000256" key="4">
    <source>
        <dbReference type="ARBA" id="ARBA00023157"/>
    </source>
</evidence>
<organism evidence="8 9">
    <name type="scientific">Kroppenstedtia pulmonis</name>
    <dbReference type="NCBI Taxonomy" id="1380685"/>
    <lineage>
        <taxon>Bacteria</taxon>
        <taxon>Bacillati</taxon>
        <taxon>Bacillota</taxon>
        <taxon>Bacilli</taxon>
        <taxon>Bacillales</taxon>
        <taxon>Thermoactinomycetaceae</taxon>
        <taxon>Kroppenstedtia</taxon>
    </lineage>
</organism>
<feature type="transmembrane region" description="Helical" evidence="6">
    <location>
        <begin position="12"/>
        <end position="29"/>
    </location>
</feature>
<dbReference type="GO" id="GO:0017004">
    <property type="term" value="P:cytochrome complex assembly"/>
    <property type="evidence" value="ECO:0007669"/>
    <property type="project" value="UniProtKB-KW"/>
</dbReference>
<evidence type="ECO:0000259" key="7">
    <source>
        <dbReference type="PROSITE" id="PS51352"/>
    </source>
</evidence>
<dbReference type="InterPro" id="IPR013740">
    <property type="entry name" value="Redoxin"/>
</dbReference>
<reference evidence="8 9" key="1">
    <citation type="submission" date="2020-01" db="EMBL/GenBank/DDBJ databases">
        <authorList>
            <person name="Gulvik C.A."/>
            <person name="Batra D.G."/>
        </authorList>
    </citation>
    <scope>NUCLEOTIDE SEQUENCE [LARGE SCALE GENOMIC DNA]</scope>
    <source>
        <strain evidence="8 9">W9323</strain>
    </source>
</reference>
<keyword evidence="2" id="KW-0201">Cytochrome c-type biogenesis</keyword>
<evidence type="ECO:0000256" key="3">
    <source>
        <dbReference type="ARBA" id="ARBA00022968"/>
    </source>
</evidence>
<dbReference type="GO" id="GO:0016491">
    <property type="term" value="F:oxidoreductase activity"/>
    <property type="evidence" value="ECO:0007669"/>
    <property type="project" value="InterPro"/>
</dbReference>
<dbReference type="PANTHER" id="PTHR42852:SF6">
    <property type="entry name" value="THIOL:DISULFIDE INTERCHANGE PROTEIN DSBE"/>
    <property type="match status" value="1"/>
</dbReference>
<dbReference type="SUPFAM" id="SSF52833">
    <property type="entry name" value="Thioredoxin-like"/>
    <property type="match status" value="1"/>
</dbReference>
<keyword evidence="6" id="KW-0812">Transmembrane</keyword>
<dbReference type="CDD" id="cd02966">
    <property type="entry name" value="TlpA_like_family"/>
    <property type="match status" value="1"/>
</dbReference>
<dbReference type="PROSITE" id="PS51352">
    <property type="entry name" value="THIOREDOXIN_2"/>
    <property type="match status" value="1"/>
</dbReference>
<comment type="subcellular location">
    <subcellularLocation>
        <location evidence="1">Cell envelope</location>
    </subcellularLocation>
</comment>
<evidence type="ECO:0000313" key="8">
    <source>
        <dbReference type="EMBL" id="QKG84794.1"/>
    </source>
</evidence>
<dbReference type="InterPro" id="IPR050553">
    <property type="entry name" value="Thioredoxin_ResA/DsbE_sf"/>
</dbReference>
<keyword evidence="6" id="KW-1133">Transmembrane helix</keyword>
<dbReference type="NCBIfam" id="NF002854">
    <property type="entry name" value="PRK03147.1"/>
    <property type="match status" value="1"/>
</dbReference>
<keyword evidence="4" id="KW-1015">Disulfide bond</keyword>
<dbReference type="InterPro" id="IPR013766">
    <property type="entry name" value="Thioredoxin_domain"/>
</dbReference>
<dbReference type="RefSeq" id="WP_173222831.1">
    <property type="nucleotide sequence ID" value="NZ_CP048104.1"/>
</dbReference>
<dbReference type="Proteomes" id="UP000503088">
    <property type="component" value="Chromosome"/>
</dbReference>